<reference evidence="2 3" key="1">
    <citation type="submission" date="2021-10" db="EMBL/GenBank/DDBJ databases">
        <authorList>
            <person name="Criscuolo A."/>
        </authorList>
    </citation>
    <scope>NUCLEOTIDE SEQUENCE [LARGE SCALE GENOMIC DNA]</scope>
    <source>
        <strain evidence="3">CIP 111883</strain>
    </source>
</reference>
<dbReference type="InterPro" id="IPR025006">
    <property type="entry name" value="DUF3900"/>
</dbReference>
<name>A0ABM8YNV1_9BACI</name>
<keyword evidence="3" id="KW-1185">Reference proteome</keyword>
<organism evidence="2 3">
    <name type="scientific">Sutcliffiella rhizosphaerae</name>
    <dbReference type="NCBI Taxonomy" id="2880967"/>
    <lineage>
        <taxon>Bacteria</taxon>
        <taxon>Bacillati</taxon>
        <taxon>Bacillota</taxon>
        <taxon>Bacilli</taxon>
        <taxon>Bacillales</taxon>
        <taxon>Bacillaceae</taxon>
        <taxon>Sutcliffiella</taxon>
    </lineage>
</organism>
<accession>A0ABM8YNV1</accession>
<dbReference type="InterPro" id="IPR025012">
    <property type="entry name" value="DUF3898"/>
</dbReference>
<feature type="domain" description="DUF3898" evidence="1">
    <location>
        <begin position="265"/>
        <end position="353"/>
    </location>
</feature>
<dbReference type="Pfam" id="PF13037">
    <property type="entry name" value="DUF3898"/>
    <property type="match status" value="1"/>
</dbReference>
<evidence type="ECO:0000313" key="2">
    <source>
        <dbReference type="EMBL" id="CAG9621669.1"/>
    </source>
</evidence>
<gene>
    <name evidence="2" type="ORF">BACCIP111883_02442</name>
</gene>
<evidence type="ECO:0000259" key="1">
    <source>
        <dbReference type="Pfam" id="PF13037"/>
    </source>
</evidence>
<sequence length="360" mass="41723">MVMKMDFEIKSLAFYVIEVEGSGEHAKKKYKQMAVLDEAMYEESPLKSFLDGELMKISNRKVDRHPKNEQVPTKIGRFIVEQGYDLGSNPNYNLFHRIRISDSLDSFSKESSEVASTYTDTTAIRGGVLIIIKAKLNKYFDEPFVFILKCDFEQKVASITDENTLIRNVQMAITTKNMKSIQYPFMPEEGMVEEGELKIHQSSHSRYFEDFLKYVEYGESMPEIIMNQVMGLVHREISETYVEESDEKEKVEQAMEAWATSPKRELQERWSDEQVMEASASLIEHTPEIELKFKLDHLSVKGLLADYGENVHIAKINDRYVVLLEGDFLQFEKNVSPVEMLKPSDLKLVLERMNKKYSNL</sequence>
<proteinExistence type="predicted"/>
<dbReference type="Proteomes" id="UP000789833">
    <property type="component" value="Unassembled WGS sequence"/>
</dbReference>
<evidence type="ECO:0000313" key="3">
    <source>
        <dbReference type="Proteomes" id="UP000789833"/>
    </source>
</evidence>
<dbReference type="EMBL" id="CAKJTJ010000012">
    <property type="protein sequence ID" value="CAG9621669.1"/>
    <property type="molecule type" value="Genomic_DNA"/>
</dbReference>
<protein>
    <recommendedName>
        <fullName evidence="1">DUF3898 domain-containing protein</fullName>
    </recommendedName>
</protein>
<comment type="caution">
    <text evidence="2">The sequence shown here is derived from an EMBL/GenBank/DDBJ whole genome shotgun (WGS) entry which is preliminary data.</text>
</comment>
<dbReference type="Pfam" id="PF13039">
    <property type="entry name" value="DUF3900"/>
    <property type="match status" value="1"/>
</dbReference>